<dbReference type="AlphaFoldDB" id="A0A9X4RCR0"/>
<evidence type="ECO:0000313" key="1">
    <source>
        <dbReference type="EMBL" id="MDG3014120.1"/>
    </source>
</evidence>
<dbReference type="CDD" id="cd07819">
    <property type="entry name" value="SRPBCC_2"/>
    <property type="match status" value="1"/>
</dbReference>
<dbReference type="Proteomes" id="UP001152755">
    <property type="component" value="Unassembled WGS sequence"/>
</dbReference>
<dbReference type="Pfam" id="PF10604">
    <property type="entry name" value="Polyketide_cyc2"/>
    <property type="match status" value="1"/>
</dbReference>
<proteinExistence type="predicted"/>
<protein>
    <submittedName>
        <fullName evidence="1">SRPBCC family protein</fullName>
    </submittedName>
</protein>
<dbReference type="InterPro" id="IPR023393">
    <property type="entry name" value="START-like_dom_sf"/>
</dbReference>
<dbReference type="PANTHER" id="PTHR39683">
    <property type="entry name" value="CONSERVED PROTEIN TB16.3"/>
    <property type="match status" value="1"/>
</dbReference>
<keyword evidence="2" id="KW-1185">Reference proteome</keyword>
<dbReference type="InterPro" id="IPR019587">
    <property type="entry name" value="Polyketide_cyclase/dehydratase"/>
</dbReference>
<accession>A0A9X4RCR0</accession>
<comment type="caution">
    <text evidence="1">The sequence shown here is derived from an EMBL/GenBank/DDBJ whole genome shotgun (WGS) entry which is preliminary data.</text>
</comment>
<organism evidence="1 2">
    <name type="scientific">Speluncibacter jeojiensis</name>
    <dbReference type="NCBI Taxonomy" id="2710754"/>
    <lineage>
        <taxon>Bacteria</taxon>
        <taxon>Bacillati</taxon>
        <taxon>Actinomycetota</taxon>
        <taxon>Actinomycetes</taxon>
        <taxon>Mycobacteriales</taxon>
        <taxon>Speluncibacteraceae</taxon>
        <taxon>Speluncibacter</taxon>
    </lineage>
</organism>
<dbReference type="EMBL" id="JANRHA010000003">
    <property type="protein sequence ID" value="MDG3014120.1"/>
    <property type="molecule type" value="Genomic_DNA"/>
</dbReference>
<dbReference type="Gene3D" id="3.30.530.20">
    <property type="match status" value="1"/>
</dbReference>
<name>A0A9X4RCR0_9ACTN</name>
<sequence>MTVTGGREVDIAATPAQVMAVLADVESMPSWSPVHRDVTVESWHPDGRPQRVRQSVLVMGVSDEHVVEYEWDGDERVSWKLVESARLSSQDGEYRLTATPKGTHVAFTLAVDIRASVPGFLVKRAQKSILEAATDGLRKRVG</sequence>
<evidence type="ECO:0000313" key="2">
    <source>
        <dbReference type="Proteomes" id="UP001152755"/>
    </source>
</evidence>
<dbReference type="RefSeq" id="WP_277831994.1">
    <property type="nucleotide sequence ID" value="NZ_JAAIVF010000002.1"/>
</dbReference>
<dbReference type="PANTHER" id="PTHR39683:SF4">
    <property type="entry name" value="COENZYME Q-BINDING PROTEIN COQ10 START DOMAIN-CONTAINING PROTEIN"/>
    <property type="match status" value="1"/>
</dbReference>
<gene>
    <name evidence="1" type="ORF">NVS88_06060</name>
</gene>
<reference evidence="1" key="1">
    <citation type="submission" date="2022-08" db="EMBL/GenBank/DDBJ databases">
        <title>Genome analysis of Corynebacteriales strain.</title>
        <authorList>
            <person name="Lee S.D."/>
        </authorList>
    </citation>
    <scope>NUCLEOTIDE SEQUENCE</scope>
    <source>
        <strain evidence="1">D3-21</strain>
    </source>
</reference>
<dbReference type="SUPFAM" id="SSF55961">
    <property type="entry name" value="Bet v1-like"/>
    <property type="match status" value="1"/>
</dbReference>